<sequence length="368" mass="39752">MQTLHVDLAERSYLIYIGADLLSRVDLLAAHIVGQQVAIVTNETIAPLYLAELQATLADYRVTSIVLPDGEAFKNWQTLQTIFDGLLGARHDRRTTVIALGGGVIGDMAGFAAACYQRGVNFIQIPTTLLSQVDSSVGGKTGINHPLGKNMVGAFYQPQAVLIDTRSLETLPQRELSAGLAEVIKYGLICDEPFLGWLEEHVAALRGLDQAALTEAIERSCAAKARVVGADERETGVRATLNLGHTFGHAIETHMGYGVWLHGEAVAAGTAMALEMSHRLGWITADERDRGVRLFLAAGLPVVPPQEMTPADFLEHMAVDKKVLDGQLRLVLLRSLGEAVVTSDYPRDILNATLAADYPALVARLNNQ</sequence>
<comment type="function">
    <text evidence="3 18">Catalyzes the conversion of 3-deoxy-D-arabino-heptulosonate 7-phosphate (DAHP) to dehydroquinate (DHQ).</text>
</comment>
<evidence type="ECO:0000256" key="11">
    <source>
        <dbReference type="ARBA" id="ARBA00022723"/>
    </source>
</evidence>
<evidence type="ECO:0000256" key="14">
    <source>
        <dbReference type="ARBA" id="ARBA00023027"/>
    </source>
</evidence>
<feature type="domain" description="3-dehydroquinate synthase C-terminal" evidence="20">
    <location>
        <begin position="179"/>
        <end position="323"/>
    </location>
</feature>
<evidence type="ECO:0000256" key="6">
    <source>
        <dbReference type="ARBA" id="ARBA00005412"/>
    </source>
</evidence>
<keyword evidence="16 18" id="KW-0456">Lyase</keyword>
<comment type="subcellular location">
    <subcellularLocation>
        <location evidence="4 18">Cytoplasm</location>
    </subcellularLocation>
</comment>
<protein>
    <recommendedName>
        <fullName evidence="8 18">3-dehydroquinate synthase</fullName>
        <shortName evidence="18">DHQS</shortName>
        <ecNumber evidence="7 18">4.2.3.4</ecNumber>
    </recommendedName>
</protein>
<evidence type="ECO:0000256" key="18">
    <source>
        <dbReference type="HAMAP-Rule" id="MF_00110"/>
    </source>
</evidence>
<feature type="binding site" evidence="18">
    <location>
        <begin position="127"/>
        <end position="128"/>
    </location>
    <ligand>
        <name>NAD(+)</name>
        <dbReference type="ChEBI" id="CHEBI:57540"/>
    </ligand>
</feature>
<dbReference type="Proteomes" id="UP000887421">
    <property type="component" value="Chromosome"/>
</dbReference>
<dbReference type="InterPro" id="IPR030963">
    <property type="entry name" value="DHQ_synth_fam"/>
</dbReference>
<evidence type="ECO:0000256" key="5">
    <source>
        <dbReference type="ARBA" id="ARBA00004661"/>
    </source>
</evidence>
<dbReference type="PANTHER" id="PTHR43622">
    <property type="entry name" value="3-DEHYDROQUINATE SYNTHASE"/>
    <property type="match status" value="1"/>
</dbReference>
<evidence type="ECO:0000256" key="1">
    <source>
        <dbReference type="ARBA" id="ARBA00001393"/>
    </source>
</evidence>
<evidence type="ECO:0000256" key="17">
    <source>
        <dbReference type="ARBA" id="ARBA00023285"/>
    </source>
</evidence>
<dbReference type="Gene3D" id="1.20.1090.10">
    <property type="entry name" value="Dehydroquinate synthase-like - alpha domain"/>
    <property type="match status" value="1"/>
</dbReference>
<evidence type="ECO:0000256" key="3">
    <source>
        <dbReference type="ARBA" id="ARBA00003485"/>
    </source>
</evidence>
<feature type="binding site" evidence="18">
    <location>
        <begin position="69"/>
        <end position="74"/>
    </location>
    <ligand>
        <name>NAD(+)</name>
        <dbReference type="ChEBI" id="CHEBI:57540"/>
    </ligand>
</feature>
<keyword evidence="9 18" id="KW-0963">Cytoplasm</keyword>
<evidence type="ECO:0000256" key="13">
    <source>
        <dbReference type="ARBA" id="ARBA00022833"/>
    </source>
</evidence>
<comment type="cofactor">
    <cofactor evidence="18">
        <name>Co(2+)</name>
        <dbReference type="ChEBI" id="CHEBI:48828"/>
    </cofactor>
    <cofactor evidence="18">
        <name>Zn(2+)</name>
        <dbReference type="ChEBI" id="CHEBI:29105"/>
    </cofactor>
    <text evidence="18">Binds 1 divalent metal cation per subunit. Can use either Co(2+) or Zn(2+).</text>
</comment>
<dbReference type="EC" id="4.2.3.4" evidence="7 18"/>
<feature type="binding site" evidence="18">
    <location>
        <position position="149"/>
    </location>
    <ligand>
        <name>NAD(+)</name>
        <dbReference type="ChEBI" id="CHEBI:57540"/>
    </ligand>
</feature>
<dbReference type="InterPro" id="IPR050071">
    <property type="entry name" value="Dehydroquinate_synthase"/>
</dbReference>
<dbReference type="NCBIfam" id="TIGR01357">
    <property type="entry name" value="aroB"/>
    <property type="match status" value="1"/>
</dbReference>
<dbReference type="SUPFAM" id="SSF56796">
    <property type="entry name" value="Dehydroquinate synthase-like"/>
    <property type="match status" value="1"/>
</dbReference>
<evidence type="ECO:0000256" key="16">
    <source>
        <dbReference type="ARBA" id="ARBA00023239"/>
    </source>
</evidence>
<dbReference type="InterPro" id="IPR056179">
    <property type="entry name" value="DHQS_C"/>
</dbReference>
<keyword evidence="10 18" id="KW-0028">Amino-acid biosynthesis</keyword>
<feature type="binding site" evidence="18">
    <location>
        <begin position="103"/>
        <end position="107"/>
    </location>
    <ligand>
        <name>NAD(+)</name>
        <dbReference type="ChEBI" id="CHEBI:57540"/>
    </ligand>
</feature>
<feature type="domain" description="3-dehydroquinate synthase N-terminal" evidence="19">
    <location>
        <begin position="65"/>
        <end position="177"/>
    </location>
</feature>
<keyword evidence="15 18" id="KW-0057">Aromatic amino acid biosynthesis</keyword>
<keyword evidence="22" id="KW-1185">Reference proteome</keyword>
<comment type="cofactor">
    <cofactor evidence="2 18">
        <name>NAD(+)</name>
        <dbReference type="ChEBI" id="CHEBI:57540"/>
    </cofactor>
</comment>
<evidence type="ECO:0000256" key="7">
    <source>
        <dbReference type="ARBA" id="ARBA00013031"/>
    </source>
</evidence>
<evidence type="ECO:0000256" key="2">
    <source>
        <dbReference type="ARBA" id="ARBA00001911"/>
    </source>
</evidence>
<dbReference type="Pfam" id="PF01761">
    <property type="entry name" value="DHQ_synthase"/>
    <property type="match status" value="1"/>
</dbReference>
<evidence type="ECO:0000256" key="10">
    <source>
        <dbReference type="ARBA" id="ARBA00022605"/>
    </source>
</evidence>
<gene>
    <name evidence="18 21" type="primary">aroB</name>
    <name evidence="21" type="ORF">D16iCDA_13380</name>
</gene>
<comment type="similarity">
    <text evidence="6 18">Belongs to the sugar phosphate cyclases superfamily. Dehydroquinate synthase family.</text>
</comment>
<evidence type="ECO:0000256" key="12">
    <source>
        <dbReference type="ARBA" id="ARBA00022741"/>
    </source>
</evidence>
<evidence type="ECO:0000313" key="21">
    <source>
        <dbReference type="EMBL" id="UUD62690.1"/>
    </source>
</evidence>
<dbReference type="CDD" id="cd08195">
    <property type="entry name" value="DHQS"/>
    <property type="match status" value="1"/>
</dbReference>
<dbReference type="Pfam" id="PF24621">
    <property type="entry name" value="DHQS_C"/>
    <property type="match status" value="1"/>
</dbReference>
<evidence type="ECO:0000259" key="20">
    <source>
        <dbReference type="Pfam" id="PF24621"/>
    </source>
</evidence>
<dbReference type="PIRSF" id="PIRSF001455">
    <property type="entry name" value="DHQ_synth"/>
    <property type="match status" value="1"/>
</dbReference>
<evidence type="ECO:0000256" key="4">
    <source>
        <dbReference type="ARBA" id="ARBA00004496"/>
    </source>
</evidence>
<evidence type="ECO:0000259" key="19">
    <source>
        <dbReference type="Pfam" id="PF01761"/>
    </source>
</evidence>
<reference evidence="21" key="1">
    <citation type="submission" date="2021-05" db="EMBL/GenBank/DDBJ databases">
        <title>Complete genome sequence of Pseudomonas seleniipraecipitans strain D1-6.</title>
        <authorList>
            <person name="Lafi F."/>
            <person name="Eida A."/>
            <person name="Alam I."/>
            <person name="Hert H."/>
            <person name="Saad M."/>
        </authorList>
    </citation>
    <scope>NUCLEOTIDE SEQUENCE</scope>
    <source>
        <strain evidence="21">D1-6</strain>
    </source>
</reference>
<comment type="pathway">
    <text evidence="5 18">Metabolic intermediate biosynthesis; chorismate biosynthesis; chorismate from D-erythrose 4-phosphate and phosphoenolpyruvate: step 2/7.</text>
</comment>
<dbReference type="EMBL" id="CP076114">
    <property type="protein sequence ID" value="UUD62690.1"/>
    <property type="molecule type" value="Genomic_DNA"/>
</dbReference>
<organism evidence="21 22">
    <name type="scientific">Phytopseudomonas seleniipraecipitans</name>
    <dbReference type="NCBI Taxonomy" id="640205"/>
    <lineage>
        <taxon>Bacteria</taxon>
        <taxon>Pseudomonadati</taxon>
        <taxon>Pseudomonadota</taxon>
        <taxon>Gammaproteobacteria</taxon>
        <taxon>Pseudomonadales</taxon>
        <taxon>Pseudomonadaceae</taxon>
        <taxon>Phytopseudomonas</taxon>
    </lineage>
</organism>
<keyword evidence="13 18" id="KW-0862">Zinc</keyword>
<dbReference type="GO" id="GO:0003856">
    <property type="term" value="F:3-dehydroquinate synthase activity"/>
    <property type="evidence" value="ECO:0007669"/>
    <property type="project" value="UniProtKB-EC"/>
</dbReference>
<dbReference type="Gene3D" id="3.40.50.1970">
    <property type="match status" value="1"/>
</dbReference>
<feature type="binding site" evidence="18">
    <location>
        <position position="262"/>
    </location>
    <ligand>
        <name>Zn(2+)</name>
        <dbReference type="ChEBI" id="CHEBI:29105"/>
    </ligand>
</feature>
<evidence type="ECO:0000256" key="15">
    <source>
        <dbReference type="ARBA" id="ARBA00023141"/>
    </source>
</evidence>
<comment type="catalytic activity">
    <reaction evidence="1 18">
        <text>7-phospho-2-dehydro-3-deoxy-D-arabino-heptonate = 3-dehydroquinate + phosphate</text>
        <dbReference type="Rhea" id="RHEA:21968"/>
        <dbReference type="ChEBI" id="CHEBI:32364"/>
        <dbReference type="ChEBI" id="CHEBI:43474"/>
        <dbReference type="ChEBI" id="CHEBI:58394"/>
        <dbReference type="EC" id="4.2.3.4"/>
    </reaction>
</comment>
<evidence type="ECO:0000256" key="8">
    <source>
        <dbReference type="ARBA" id="ARBA00017684"/>
    </source>
</evidence>
<name>A0ABY5J511_9GAMM</name>
<dbReference type="PANTHER" id="PTHR43622:SF7">
    <property type="entry name" value="3-DEHYDROQUINATE SYNTHASE, CHLOROPLASTIC"/>
    <property type="match status" value="1"/>
</dbReference>
<keyword evidence="14 18" id="KW-0520">NAD</keyword>
<feature type="binding site" evidence="18">
    <location>
        <position position="245"/>
    </location>
    <ligand>
        <name>Zn(2+)</name>
        <dbReference type="ChEBI" id="CHEBI:29105"/>
    </ligand>
</feature>
<proteinExistence type="inferred from homology"/>
<accession>A0ABY5J511</accession>
<dbReference type="HAMAP" id="MF_00110">
    <property type="entry name" value="DHQ_synthase"/>
    <property type="match status" value="1"/>
</dbReference>
<comment type="caution">
    <text evidence="18">Lacks conserved residue(s) required for the propagation of feature annotation.</text>
</comment>
<feature type="binding site" evidence="18">
    <location>
        <position position="182"/>
    </location>
    <ligand>
        <name>Zn(2+)</name>
        <dbReference type="ChEBI" id="CHEBI:29105"/>
    </ligand>
</feature>
<keyword evidence="12 18" id="KW-0547">Nucleotide-binding</keyword>
<dbReference type="InterPro" id="IPR016037">
    <property type="entry name" value="DHQ_synth_AroB"/>
</dbReference>
<evidence type="ECO:0000313" key="22">
    <source>
        <dbReference type="Proteomes" id="UP000887421"/>
    </source>
</evidence>
<feature type="binding site" evidence="18">
    <location>
        <position position="140"/>
    </location>
    <ligand>
        <name>NAD(+)</name>
        <dbReference type="ChEBI" id="CHEBI:57540"/>
    </ligand>
</feature>
<evidence type="ECO:0000256" key="9">
    <source>
        <dbReference type="ARBA" id="ARBA00022490"/>
    </source>
</evidence>
<keyword evidence="11 18" id="KW-0479">Metal-binding</keyword>
<dbReference type="RefSeq" id="WP_070880244.1">
    <property type="nucleotide sequence ID" value="NZ_CP076114.1"/>
</dbReference>
<keyword evidence="17 18" id="KW-0170">Cobalt</keyword>
<dbReference type="InterPro" id="IPR030960">
    <property type="entry name" value="DHQS/DOIS_N"/>
</dbReference>